<proteinExistence type="predicted"/>
<dbReference type="EMBL" id="JABFCZ010000020">
    <property type="protein sequence ID" value="MBD1548164.1"/>
    <property type="molecule type" value="Genomic_DNA"/>
</dbReference>
<evidence type="ECO:0000313" key="2">
    <source>
        <dbReference type="Proteomes" id="UP000598467"/>
    </source>
</evidence>
<name>A0A926NXE0_9HYPH</name>
<dbReference type="Pfam" id="PF14175">
    <property type="entry name" value="YaaC"/>
    <property type="match status" value="2"/>
</dbReference>
<dbReference type="AlphaFoldDB" id="A0A926NXE0"/>
<dbReference type="RefSeq" id="WP_190292899.1">
    <property type="nucleotide sequence ID" value="NZ_JABFCZ010000020.1"/>
</dbReference>
<protein>
    <recommendedName>
        <fullName evidence="3">YaaC-like protein</fullName>
    </recommendedName>
</protein>
<evidence type="ECO:0000313" key="1">
    <source>
        <dbReference type="EMBL" id="MBD1548164.1"/>
    </source>
</evidence>
<dbReference type="Proteomes" id="UP000598467">
    <property type="component" value="Unassembled WGS sequence"/>
</dbReference>
<gene>
    <name evidence="1" type="ORF">HK439_18010</name>
</gene>
<organism evidence="1 2">
    <name type="scientific">Roseibium aggregatum</name>
    <dbReference type="NCBI Taxonomy" id="187304"/>
    <lineage>
        <taxon>Bacteria</taxon>
        <taxon>Pseudomonadati</taxon>
        <taxon>Pseudomonadota</taxon>
        <taxon>Alphaproteobacteria</taxon>
        <taxon>Hyphomicrobiales</taxon>
        <taxon>Stappiaceae</taxon>
        <taxon>Roseibium</taxon>
    </lineage>
</organism>
<accession>A0A926NXE0</accession>
<sequence>MEDIPIRLLLTHDLDPRYAWQRLRSFHDTGLTSSQIMASREIPTDQKDNVEKQADQIRFCLIQAEEYYKAASVSNSTTKSLQLYYCAMSLALAESLWLGDGTISLDKRARFHHNHGLDFIFDEGSNDRLEGLAAKPKYHRGEPSGTFGLWWRHSRNLPFALDRKIIYTGDRYHNNQVDLGAISNNIFEKDSPLFKLNLLECFQNIREMKYILNKYNHEIRLVRCSASAKTQINHEKREFRNEYKYILHPGDVNYINKAVEHFSFPPTLVPYVDAAEIKPSGIAIEVSPPANFNVQYKVPSGFSTSQNDTFFYSDDHCLNEFGYLYIGLFICSNLVRYYPHKWMEEIHKSSKTYVMVDDFMSACVSRLPWLTLSALEDTVFLEK</sequence>
<evidence type="ECO:0008006" key="3">
    <source>
        <dbReference type="Google" id="ProtNLM"/>
    </source>
</evidence>
<comment type="caution">
    <text evidence="1">The sequence shown here is derived from an EMBL/GenBank/DDBJ whole genome shotgun (WGS) entry which is preliminary data.</text>
</comment>
<reference evidence="1" key="1">
    <citation type="submission" date="2020-05" db="EMBL/GenBank/DDBJ databases">
        <title>Identification of trans-AT polyketide cluster in two marine bacteria, producers of a novel glutaramide-containing polyketide sesbanimide D and analogs.</title>
        <authorList>
            <person name="Kacar D."/>
            <person name="Rodriguez P."/>
            <person name="Canedo L."/>
            <person name="Gonzalez E."/>
            <person name="Galan B."/>
            <person name="De La Calle F."/>
            <person name="Garcia J.L."/>
        </authorList>
    </citation>
    <scope>NUCLEOTIDE SEQUENCE</scope>
    <source>
        <strain evidence="1">PHM038</strain>
    </source>
</reference>
<dbReference type="InterPro" id="IPR026988">
    <property type="entry name" value="YaaC-like"/>
</dbReference>